<dbReference type="Proteomes" id="UP000663829">
    <property type="component" value="Unassembled WGS sequence"/>
</dbReference>
<organism evidence="1 3">
    <name type="scientific">Didymodactylos carnosus</name>
    <dbReference type="NCBI Taxonomy" id="1234261"/>
    <lineage>
        <taxon>Eukaryota</taxon>
        <taxon>Metazoa</taxon>
        <taxon>Spiralia</taxon>
        <taxon>Gnathifera</taxon>
        <taxon>Rotifera</taxon>
        <taxon>Eurotatoria</taxon>
        <taxon>Bdelloidea</taxon>
        <taxon>Philodinida</taxon>
        <taxon>Philodinidae</taxon>
        <taxon>Didymodactylos</taxon>
    </lineage>
</organism>
<sequence>MPTMKDCKKVFPVQLPGGYSAYVLCQIKQAETYDSVKCDEVYNQVLLCSHKCTGTCDLCQCGQLHLQCKETIDKILLCGHMGN</sequence>
<dbReference type="AlphaFoldDB" id="A0A816CFN5"/>
<reference evidence="1" key="1">
    <citation type="submission" date="2021-02" db="EMBL/GenBank/DDBJ databases">
        <authorList>
            <person name="Nowell W R."/>
        </authorList>
    </citation>
    <scope>NUCLEOTIDE SEQUENCE</scope>
</reference>
<dbReference type="EMBL" id="CAJOBC010108438">
    <property type="protein sequence ID" value="CAF4514176.1"/>
    <property type="molecule type" value="Genomic_DNA"/>
</dbReference>
<protein>
    <submittedName>
        <fullName evidence="1">Uncharacterized protein</fullName>
    </submittedName>
</protein>
<evidence type="ECO:0000313" key="1">
    <source>
        <dbReference type="EMBL" id="CAF1622674.1"/>
    </source>
</evidence>
<evidence type="ECO:0000313" key="2">
    <source>
        <dbReference type="EMBL" id="CAF4514176.1"/>
    </source>
</evidence>
<dbReference type="Proteomes" id="UP000681722">
    <property type="component" value="Unassembled WGS sequence"/>
</dbReference>
<accession>A0A816CFN5</accession>
<evidence type="ECO:0000313" key="3">
    <source>
        <dbReference type="Proteomes" id="UP000663829"/>
    </source>
</evidence>
<proteinExistence type="predicted"/>
<comment type="caution">
    <text evidence="1">The sequence shown here is derived from an EMBL/GenBank/DDBJ whole genome shotgun (WGS) entry which is preliminary data.</text>
</comment>
<name>A0A816CFN5_9BILA</name>
<dbReference type="EMBL" id="CAJNOQ010041159">
    <property type="protein sequence ID" value="CAF1622674.1"/>
    <property type="molecule type" value="Genomic_DNA"/>
</dbReference>
<keyword evidence="3" id="KW-1185">Reference proteome</keyword>
<gene>
    <name evidence="1" type="ORF">GPM918_LOCUS43832</name>
    <name evidence="2" type="ORF">SRO942_LOCUS45457</name>
</gene>